<dbReference type="AlphaFoldDB" id="D6U811"/>
<proteinExistence type="predicted"/>
<accession>D6U811</accession>
<dbReference type="STRING" id="485913.Krac_0560"/>
<dbReference type="Proteomes" id="UP000004508">
    <property type="component" value="Unassembled WGS sequence"/>
</dbReference>
<keyword evidence="2" id="KW-1185">Reference proteome</keyword>
<name>D6U811_KTERA</name>
<organism evidence="1 2">
    <name type="scientific">Ktedonobacter racemifer DSM 44963</name>
    <dbReference type="NCBI Taxonomy" id="485913"/>
    <lineage>
        <taxon>Bacteria</taxon>
        <taxon>Bacillati</taxon>
        <taxon>Chloroflexota</taxon>
        <taxon>Ktedonobacteria</taxon>
        <taxon>Ktedonobacterales</taxon>
        <taxon>Ktedonobacteraceae</taxon>
        <taxon>Ktedonobacter</taxon>
    </lineage>
</organism>
<comment type="caution">
    <text evidence="1">The sequence shown here is derived from an EMBL/GenBank/DDBJ whole genome shotgun (WGS) entry which is preliminary data.</text>
</comment>
<dbReference type="InParanoid" id="D6U811"/>
<evidence type="ECO:0000313" key="2">
    <source>
        <dbReference type="Proteomes" id="UP000004508"/>
    </source>
</evidence>
<gene>
    <name evidence="1" type="ORF">Krac_0560</name>
</gene>
<dbReference type="EMBL" id="ADVG01000005">
    <property type="protein sequence ID" value="EFH80022.1"/>
    <property type="molecule type" value="Genomic_DNA"/>
</dbReference>
<reference evidence="1 2" key="1">
    <citation type="journal article" date="2011" name="Stand. Genomic Sci.">
        <title>Non-contiguous finished genome sequence and contextual data of the filamentous soil bacterium Ktedonobacter racemifer type strain (SOSP1-21).</title>
        <authorList>
            <person name="Chang Y.J."/>
            <person name="Land M."/>
            <person name="Hauser L."/>
            <person name="Chertkov O."/>
            <person name="Del Rio T.G."/>
            <person name="Nolan M."/>
            <person name="Copeland A."/>
            <person name="Tice H."/>
            <person name="Cheng J.F."/>
            <person name="Lucas S."/>
            <person name="Han C."/>
            <person name="Goodwin L."/>
            <person name="Pitluck S."/>
            <person name="Ivanova N."/>
            <person name="Ovchinikova G."/>
            <person name="Pati A."/>
            <person name="Chen A."/>
            <person name="Palaniappan K."/>
            <person name="Mavromatis K."/>
            <person name="Liolios K."/>
            <person name="Brettin T."/>
            <person name="Fiebig A."/>
            <person name="Rohde M."/>
            <person name="Abt B."/>
            <person name="Goker M."/>
            <person name="Detter J.C."/>
            <person name="Woyke T."/>
            <person name="Bristow J."/>
            <person name="Eisen J.A."/>
            <person name="Markowitz V."/>
            <person name="Hugenholtz P."/>
            <person name="Kyrpides N.C."/>
            <person name="Klenk H.P."/>
            <person name="Lapidus A."/>
        </authorList>
    </citation>
    <scope>NUCLEOTIDE SEQUENCE [LARGE SCALE GENOMIC DNA]</scope>
    <source>
        <strain evidence="2">DSM 44963</strain>
    </source>
</reference>
<protein>
    <submittedName>
        <fullName evidence="1">Uncharacterized protein</fullName>
    </submittedName>
</protein>
<evidence type="ECO:0000313" key="1">
    <source>
        <dbReference type="EMBL" id="EFH80022.1"/>
    </source>
</evidence>
<sequence>MISEPRAKGMQKLFWLREHGPRMVLPHMRGKPVTFLRDEQSEE</sequence>